<keyword evidence="2 4" id="KW-0862">Zinc</keyword>
<dbReference type="Gene3D" id="3.90.180.10">
    <property type="entry name" value="Medium-chain alcohol dehydrogenases, catalytic domain"/>
    <property type="match status" value="1"/>
</dbReference>
<gene>
    <name evidence="7" type="ORF">M9Y10_026763</name>
</gene>
<feature type="domain" description="Enoyl reductase (ER)" evidence="6">
    <location>
        <begin position="13"/>
        <end position="340"/>
    </location>
</feature>
<dbReference type="SMART" id="SM00829">
    <property type="entry name" value="PKS_ER"/>
    <property type="match status" value="1"/>
</dbReference>
<dbReference type="PANTHER" id="PTHR43401">
    <property type="entry name" value="L-THREONINE 3-DEHYDROGENASE"/>
    <property type="match status" value="1"/>
</dbReference>
<keyword evidence="3" id="KW-0560">Oxidoreductase</keyword>
<dbReference type="Proteomes" id="UP001470230">
    <property type="component" value="Unassembled WGS sequence"/>
</dbReference>
<proteinExistence type="inferred from homology"/>
<evidence type="ECO:0000313" key="7">
    <source>
        <dbReference type="EMBL" id="KAK8841814.1"/>
    </source>
</evidence>
<dbReference type="Pfam" id="PF00107">
    <property type="entry name" value="ADH_zinc_N"/>
    <property type="match status" value="1"/>
</dbReference>
<evidence type="ECO:0000259" key="6">
    <source>
        <dbReference type="SMART" id="SM00829"/>
    </source>
</evidence>
<comment type="similarity">
    <text evidence="4">Belongs to the zinc-containing alcohol dehydrogenase family.</text>
</comment>
<protein>
    <recommendedName>
        <fullName evidence="6">Enoyl reductase (ER) domain-containing protein</fullName>
    </recommendedName>
</protein>
<comment type="caution">
    <text evidence="7">The sequence shown here is derived from an EMBL/GenBank/DDBJ whole genome shotgun (WGS) entry which is preliminary data.</text>
</comment>
<accession>A0ABR2H6G7</accession>
<dbReference type="InterPro" id="IPR011032">
    <property type="entry name" value="GroES-like_sf"/>
</dbReference>
<evidence type="ECO:0000256" key="1">
    <source>
        <dbReference type="ARBA" id="ARBA00022723"/>
    </source>
</evidence>
<dbReference type="InterPro" id="IPR013154">
    <property type="entry name" value="ADH-like_N"/>
</dbReference>
<dbReference type="Pfam" id="PF08240">
    <property type="entry name" value="ADH_N"/>
    <property type="match status" value="1"/>
</dbReference>
<dbReference type="NCBIfam" id="NF003808">
    <property type="entry name" value="PRK05396.1"/>
    <property type="match status" value="1"/>
</dbReference>
<evidence type="ECO:0000256" key="5">
    <source>
        <dbReference type="SAM" id="MobiDB-lite"/>
    </source>
</evidence>
<keyword evidence="1 4" id="KW-0479">Metal-binding</keyword>
<organism evidence="7 8">
    <name type="scientific">Tritrichomonas musculus</name>
    <dbReference type="NCBI Taxonomy" id="1915356"/>
    <lineage>
        <taxon>Eukaryota</taxon>
        <taxon>Metamonada</taxon>
        <taxon>Parabasalia</taxon>
        <taxon>Tritrichomonadida</taxon>
        <taxon>Tritrichomonadidae</taxon>
        <taxon>Tritrichomonas</taxon>
    </lineage>
</organism>
<dbReference type="InterPro" id="IPR050129">
    <property type="entry name" value="Zn_alcohol_dh"/>
</dbReference>
<name>A0ABR2H6G7_9EUKA</name>
<evidence type="ECO:0000256" key="4">
    <source>
        <dbReference type="RuleBase" id="RU361277"/>
    </source>
</evidence>
<feature type="compositionally biased region" description="Polar residues" evidence="5">
    <location>
        <begin position="369"/>
        <end position="378"/>
    </location>
</feature>
<evidence type="ECO:0000313" key="8">
    <source>
        <dbReference type="Proteomes" id="UP001470230"/>
    </source>
</evidence>
<dbReference type="InterPro" id="IPR020843">
    <property type="entry name" value="ER"/>
</dbReference>
<evidence type="ECO:0000256" key="2">
    <source>
        <dbReference type="ARBA" id="ARBA00022833"/>
    </source>
</evidence>
<keyword evidence="8" id="KW-1185">Reference proteome</keyword>
<dbReference type="InterPro" id="IPR013149">
    <property type="entry name" value="ADH-like_C"/>
</dbReference>
<dbReference type="EMBL" id="JAPFFF010000040">
    <property type="protein sequence ID" value="KAK8841814.1"/>
    <property type="molecule type" value="Genomic_DNA"/>
</dbReference>
<dbReference type="PROSITE" id="PS00059">
    <property type="entry name" value="ADH_ZINC"/>
    <property type="match status" value="1"/>
</dbReference>
<dbReference type="InterPro" id="IPR036291">
    <property type="entry name" value="NAD(P)-bd_dom_sf"/>
</dbReference>
<dbReference type="PANTHER" id="PTHR43401:SF2">
    <property type="entry name" value="L-THREONINE 3-DEHYDROGENASE"/>
    <property type="match status" value="1"/>
</dbReference>
<evidence type="ECO:0000256" key="3">
    <source>
        <dbReference type="ARBA" id="ARBA00023002"/>
    </source>
</evidence>
<dbReference type="InterPro" id="IPR002328">
    <property type="entry name" value="ADH_Zn_CS"/>
</dbReference>
<feature type="region of interest" description="Disordered" evidence="5">
    <location>
        <begin position="350"/>
        <end position="378"/>
    </location>
</feature>
<dbReference type="Gene3D" id="3.40.50.720">
    <property type="entry name" value="NAD(P)-binding Rossmann-like Domain"/>
    <property type="match status" value="1"/>
</dbReference>
<sequence>MQEMNALVKHISGPGLELQQVPIPEPGPGEVLIKIHKSSICGTDVHIYNWDEWAQQHIKPPVVIGHEYVGEIFKVGEGCTKYKVGQRVSGEGHITCRKCEHCQRGDIQFCEETISVGVNRSGAFAEYVCIPECNVIEIDESFPEEFVSFFDAFGNATHASMMWELKNKAVLITGAGPIGIMSAGICKHKGARLVVITDVNDYRLELAKKMGADVCVNLSKCNLKEVLSEYNIGKGFDVGLEMSGNGKALKDMINLVHNGGEISLLGLSGQPIEVDMSKIILKGLRLQGVYGRKVETWKQMSEMVREGFDMRPLITHRYHYTEFKEAFEKMSSGYSGKIVLDWTTKEKDTTITPSASESTFEEEKKQKNTESNTNQHLC</sequence>
<dbReference type="SUPFAM" id="SSF50129">
    <property type="entry name" value="GroES-like"/>
    <property type="match status" value="1"/>
</dbReference>
<reference evidence="7 8" key="1">
    <citation type="submission" date="2024-04" db="EMBL/GenBank/DDBJ databases">
        <title>Tritrichomonas musculus Genome.</title>
        <authorList>
            <person name="Alves-Ferreira E."/>
            <person name="Grigg M."/>
            <person name="Lorenzi H."/>
            <person name="Galac M."/>
        </authorList>
    </citation>
    <scope>NUCLEOTIDE SEQUENCE [LARGE SCALE GENOMIC DNA]</scope>
    <source>
        <strain evidence="7 8">EAF2021</strain>
    </source>
</reference>
<dbReference type="SUPFAM" id="SSF51735">
    <property type="entry name" value="NAD(P)-binding Rossmann-fold domains"/>
    <property type="match status" value="1"/>
</dbReference>
<comment type="cofactor">
    <cofactor evidence="4">
        <name>Zn(2+)</name>
        <dbReference type="ChEBI" id="CHEBI:29105"/>
    </cofactor>
</comment>